<dbReference type="AlphaFoldDB" id="A0A1K1SQN9"/>
<evidence type="ECO:0000313" key="5">
    <source>
        <dbReference type="EMBL" id="SFW86399.1"/>
    </source>
</evidence>
<dbReference type="SMART" id="SM01110">
    <property type="entry name" value="Cutinase"/>
    <property type="match status" value="1"/>
</dbReference>
<dbReference type="InterPro" id="IPR029058">
    <property type="entry name" value="AB_hydrolase_fold"/>
</dbReference>
<dbReference type="Gene3D" id="3.40.50.1820">
    <property type="entry name" value="alpha/beta hydrolase"/>
    <property type="match status" value="1"/>
</dbReference>
<dbReference type="Pfam" id="PF01083">
    <property type="entry name" value="Cutinase"/>
    <property type="match status" value="1"/>
</dbReference>
<proteinExistence type="inferred from homology"/>
<organism evidence="5 6">
    <name type="scientific">Amycolatopsis australiensis</name>
    <dbReference type="NCBI Taxonomy" id="546364"/>
    <lineage>
        <taxon>Bacteria</taxon>
        <taxon>Bacillati</taxon>
        <taxon>Actinomycetota</taxon>
        <taxon>Actinomycetes</taxon>
        <taxon>Pseudonocardiales</taxon>
        <taxon>Pseudonocardiaceae</taxon>
        <taxon>Amycolatopsis</taxon>
    </lineage>
</organism>
<evidence type="ECO:0000256" key="1">
    <source>
        <dbReference type="ARBA" id="ARBA00007534"/>
    </source>
</evidence>
<dbReference type="SUPFAM" id="SSF53474">
    <property type="entry name" value="alpha/beta-Hydrolases"/>
    <property type="match status" value="1"/>
</dbReference>
<dbReference type="RefSeq" id="WP_072479718.1">
    <property type="nucleotide sequence ID" value="NZ_FPJG01000006.1"/>
</dbReference>
<dbReference type="SMR" id="A0A1K1SQN9"/>
<dbReference type="InterPro" id="IPR000675">
    <property type="entry name" value="Cutinase/axe"/>
</dbReference>
<evidence type="ECO:0000313" key="6">
    <source>
        <dbReference type="Proteomes" id="UP000182740"/>
    </source>
</evidence>
<evidence type="ECO:0000256" key="3">
    <source>
        <dbReference type="ARBA" id="ARBA00022801"/>
    </source>
</evidence>
<dbReference type="Proteomes" id="UP000182740">
    <property type="component" value="Unassembled WGS sequence"/>
</dbReference>
<dbReference type="PANTHER" id="PTHR33630:SF9">
    <property type="entry name" value="CUTINASE 4"/>
    <property type="match status" value="1"/>
</dbReference>
<gene>
    <name evidence="5" type="ORF">SAMN04489730_6378</name>
</gene>
<evidence type="ECO:0000256" key="2">
    <source>
        <dbReference type="ARBA" id="ARBA00022487"/>
    </source>
</evidence>
<name>A0A1K1SQN9_9PSEU</name>
<dbReference type="GO" id="GO:0052689">
    <property type="term" value="F:carboxylic ester hydrolase activity"/>
    <property type="evidence" value="ECO:0007669"/>
    <property type="project" value="UniProtKB-KW"/>
</dbReference>
<comment type="similarity">
    <text evidence="1">Belongs to the cutinase family.</text>
</comment>
<reference evidence="6" key="1">
    <citation type="submission" date="2016-11" db="EMBL/GenBank/DDBJ databases">
        <authorList>
            <person name="Varghese N."/>
            <person name="Submissions S."/>
        </authorList>
    </citation>
    <scope>NUCLEOTIDE SEQUENCE [LARGE SCALE GENOMIC DNA]</scope>
    <source>
        <strain evidence="6">DSM 44671</strain>
    </source>
</reference>
<keyword evidence="2" id="KW-0719">Serine esterase</keyword>
<dbReference type="PANTHER" id="PTHR33630">
    <property type="entry name" value="CUTINASE RV1984C-RELATED-RELATED"/>
    <property type="match status" value="1"/>
</dbReference>
<sequence length="253" mass="25152">MSSHRNPCTGTWSRGLFRAASIAGAGALVSLGLGAGVAAAVPAPTSPCAAVHVLAARGSTEAPGPGAIGALVAQIQSAVSSTVSTSSVSYPALLTPYDYSSTAGDTAVKQQLTAQVQACPDQKIVMVGYSQGAQIIGDALGGGGGVLGLGPASSPVPSSVAGHVAAVVQYGDPRHMPNLSFDRGTAVGATGLFPRLPSQSLVPFANIIRSFCDLGDPFCAGGTNIGAHLDYTLLYDQTATAFVVSQLRGLGVS</sequence>
<dbReference type="EMBL" id="FPJG01000006">
    <property type="protein sequence ID" value="SFW86399.1"/>
    <property type="molecule type" value="Genomic_DNA"/>
</dbReference>
<protein>
    <submittedName>
        <fullName evidence="5">Cutinase</fullName>
    </submittedName>
</protein>
<keyword evidence="4" id="KW-1015">Disulfide bond</keyword>
<accession>A0A1K1SQN9</accession>
<keyword evidence="6" id="KW-1185">Reference proteome</keyword>
<dbReference type="STRING" id="546364.SAMN04489730_6378"/>
<evidence type="ECO:0000256" key="4">
    <source>
        <dbReference type="ARBA" id="ARBA00023157"/>
    </source>
</evidence>
<keyword evidence="3" id="KW-0378">Hydrolase</keyword>